<name>A0A1C7LTW2_GRIFR</name>
<dbReference type="EMBL" id="LUGG01000022">
    <property type="protein sequence ID" value="OBZ68221.1"/>
    <property type="molecule type" value="Genomic_DNA"/>
</dbReference>
<protein>
    <submittedName>
        <fullName evidence="2">Uncharacterized protein</fullName>
    </submittedName>
</protein>
<gene>
    <name evidence="2" type="ORF">A0H81_11698</name>
</gene>
<feature type="compositionally biased region" description="Basic and acidic residues" evidence="1">
    <location>
        <begin position="475"/>
        <end position="495"/>
    </location>
</feature>
<accession>A0A1C7LTW2</accession>
<dbReference type="OMA" id="VEDIDWT"/>
<reference evidence="2 3" key="1">
    <citation type="submission" date="2016-03" db="EMBL/GenBank/DDBJ databases">
        <title>Whole genome sequencing of Grifola frondosa 9006-11.</title>
        <authorList>
            <person name="Min B."/>
            <person name="Park H."/>
            <person name="Kim J.-G."/>
            <person name="Cho H."/>
            <person name="Oh Y.-L."/>
            <person name="Kong W.-S."/>
            <person name="Choi I.-G."/>
        </authorList>
    </citation>
    <scope>NUCLEOTIDE SEQUENCE [LARGE SCALE GENOMIC DNA]</scope>
    <source>
        <strain evidence="2 3">9006-11</strain>
    </source>
</reference>
<dbReference type="AlphaFoldDB" id="A0A1C7LTW2"/>
<feature type="region of interest" description="Disordered" evidence="1">
    <location>
        <begin position="475"/>
        <end position="499"/>
    </location>
</feature>
<feature type="region of interest" description="Disordered" evidence="1">
    <location>
        <begin position="205"/>
        <end position="224"/>
    </location>
</feature>
<feature type="region of interest" description="Disordered" evidence="1">
    <location>
        <begin position="157"/>
        <end position="196"/>
    </location>
</feature>
<dbReference type="Proteomes" id="UP000092993">
    <property type="component" value="Unassembled WGS sequence"/>
</dbReference>
<organism evidence="2 3">
    <name type="scientific">Grifola frondosa</name>
    <name type="common">Maitake</name>
    <name type="synonym">Polyporus frondosus</name>
    <dbReference type="NCBI Taxonomy" id="5627"/>
    <lineage>
        <taxon>Eukaryota</taxon>
        <taxon>Fungi</taxon>
        <taxon>Dikarya</taxon>
        <taxon>Basidiomycota</taxon>
        <taxon>Agaricomycotina</taxon>
        <taxon>Agaricomycetes</taxon>
        <taxon>Polyporales</taxon>
        <taxon>Grifolaceae</taxon>
        <taxon>Grifola</taxon>
    </lineage>
</organism>
<evidence type="ECO:0000256" key="1">
    <source>
        <dbReference type="SAM" id="MobiDB-lite"/>
    </source>
</evidence>
<proteinExistence type="predicted"/>
<evidence type="ECO:0000313" key="3">
    <source>
        <dbReference type="Proteomes" id="UP000092993"/>
    </source>
</evidence>
<dbReference type="STRING" id="5627.A0A1C7LTW2"/>
<feature type="region of interest" description="Disordered" evidence="1">
    <location>
        <begin position="386"/>
        <end position="411"/>
    </location>
</feature>
<feature type="compositionally biased region" description="Basic and acidic residues" evidence="1">
    <location>
        <begin position="261"/>
        <end position="280"/>
    </location>
</feature>
<comment type="caution">
    <text evidence="2">The sequence shown here is derived from an EMBL/GenBank/DDBJ whole genome shotgun (WGS) entry which is preliminary data.</text>
</comment>
<keyword evidence="3" id="KW-1185">Reference proteome</keyword>
<evidence type="ECO:0000313" key="2">
    <source>
        <dbReference type="EMBL" id="OBZ68221.1"/>
    </source>
</evidence>
<feature type="region of interest" description="Disordered" evidence="1">
    <location>
        <begin position="230"/>
        <end position="352"/>
    </location>
</feature>
<dbReference type="OrthoDB" id="3265210at2759"/>
<sequence>MKIRVVQCYKLHRKTRRKRACRQGTFCSSYSPSILRDYRAAIITLNWTRWRLLAHPNILCHSTYHGPRDLSAYDEIYRPKRIVIETVPSGQNIWRFVPRARRESGVENEGMWPRVINICGQLVHCSQEQWDIYKLDPAYDCYVPLPPKLTTISKKAPNYSAQAPPPMSTHGVPLTPPKSKRRPPSPGPSDGENSPRLHKKFRRAMSLGSSDGHPVTETDEEEDEVVEIVVDDGNRSRTTGPKQTRPHRHTHSGKSAGHGARSKDFQKQDDIHRHKGDSSKPKAAAPVHSEEPEIVDLTMMDDEMDVETPPTKRREPTPPPFAPSNKRMRTGPSAADKPSVRDKRTRREKKLSEQFKQRVNEWNERQNNEFLAGLFASVPEYLFRHSQPNGVHEDNPQSAASEDTREENEEVLRQAAIEESRRKLAELEKDRPLWEQAAMRRAAEERAQEEARRVRKEAERRRAAEAEAAAWRRREAARAEKERQMRAERERVERERRRRQQQRGSWSYGPWTAVRALERYKMLCESFDTAKFTTEEPVTFDIVPWPVLMAPHALRVEDVDWAAVEAFFGAAKMHMRGQDYKAFVEKSHKRFHPDRWRSRGVLKSVEDDELRGCLEVASNTVAQALTPLWREVKALVIIDLPSGLWTIGLKICYLRPEVFSLAISPQRHFRASCFT</sequence>